<dbReference type="Gene3D" id="3.40.50.720">
    <property type="entry name" value="NAD(P)-binding Rossmann-like Domain"/>
    <property type="match status" value="1"/>
</dbReference>
<gene>
    <name evidence="1" type="ORF">MNB_SV-15-447</name>
</gene>
<dbReference type="InterPro" id="IPR036291">
    <property type="entry name" value="NAD(P)-bd_dom_sf"/>
</dbReference>
<proteinExistence type="predicted"/>
<sequence length="222" mass="25530">MSKIGIIGCGWLGKPLYNKLSQNYSVECFDRKSTDDNSNFWSSDTIIISINTKDNYIETLKKIKNLTSKNIILCSSISLYREFDNIVDESAIITKESIQKEAEEIFEDALILRLGGLMGYDRVAGRWKKVSKFQDGKVNYIHRDDVINIIELSIKTSLTKGVFNLVAPLHPLRSEVHYSNSKKFGFEMGSFSGNSNREILSNKIMNRLNYKFKYPNPLEFWD</sequence>
<protein>
    <submittedName>
        <fullName evidence="1">Protein yeeZ</fullName>
    </submittedName>
</protein>
<dbReference type="SUPFAM" id="SSF51735">
    <property type="entry name" value="NAD(P)-binding Rossmann-fold domains"/>
    <property type="match status" value="2"/>
</dbReference>
<accession>A0A1W1EIV3</accession>
<name>A0A1W1EIV3_9ZZZZ</name>
<dbReference type="AlphaFoldDB" id="A0A1W1EIV3"/>
<dbReference type="EMBL" id="FRYL01000021">
    <property type="protein sequence ID" value="SHO80798.1"/>
    <property type="molecule type" value="Genomic_DNA"/>
</dbReference>
<organism evidence="1">
    <name type="scientific">hydrothermal vent metagenome</name>
    <dbReference type="NCBI Taxonomy" id="652676"/>
    <lineage>
        <taxon>unclassified sequences</taxon>
        <taxon>metagenomes</taxon>
        <taxon>ecological metagenomes</taxon>
    </lineage>
</organism>
<evidence type="ECO:0000313" key="1">
    <source>
        <dbReference type="EMBL" id="SHO80798.1"/>
    </source>
</evidence>
<reference evidence="1" key="1">
    <citation type="submission" date="2016-10" db="EMBL/GenBank/DDBJ databases">
        <authorList>
            <person name="de Groot N.N."/>
        </authorList>
    </citation>
    <scope>NUCLEOTIDE SEQUENCE</scope>
</reference>